<evidence type="ECO:0000313" key="6">
    <source>
        <dbReference type="Proteomes" id="UP000189857"/>
    </source>
</evidence>
<accession>A0A1T4JXP3</accession>
<dbReference type="GO" id="GO:0000287">
    <property type="term" value="F:magnesium ion binding"/>
    <property type="evidence" value="ECO:0007669"/>
    <property type="project" value="InterPro"/>
</dbReference>
<sequence length="210" mass="23769">MNYPNTEKLYLMKNTGDTWLPAHEKLMTYISAERKSKINRYKFDKDKILSLNGALLVKLGISELLNCPAEILEFDMTPGHKPFLKAHCHPDAGIIDFSLSHTENAVLAGIVTNEKIGVDIEKVTAAPLQVMSTVFHPEEINYINDFDQNEINKRFFTIWTKKEAYTKCTGTGLVCDITKINVLDLPDDVAVITESFDDYIYSVCTIKSEK</sequence>
<dbReference type="PANTHER" id="PTHR12215:SF10">
    <property type="entry name" value="L-AMINOADIPATE-SEMIALDEHYDE DEHYDROGENASE-PHOSPHOPANTETHEINYL TRANSFERASE"/>
    <property type="match status" value="1"/>
</dbReference>
<dbReference type="GO" id="GO:0005829">
    <property type="term" value="C:cytosol"/>
    <property type="evidence" value="ECO:0007669"/>
    <property type="project" value="TreeGrafter"/>
</dbReference>
<dbReference type="Pfam" id="PF01648">
    <property type="entry name" value="ACPS"/>
    <property type="match status" value="1"/>
</dbReference>
<dbReference type="Gene3D" id="3.90.470.20">
    <property type="entry name" value="4'-phosphopantetheinyl transferase domain"/>
    <property type="match status" value="1"/>
</dbReference>
<evidence type="ECO:0000313" key="5">
    <source>
        <dbReference type="EMBL" id="SJZ34986.1"/>
    </source>
</evidence>
<evidence type="ECO:0000259" key="4">
    <source>
        <dbReference type="Pfam" id="PF22624"/>
    </source>
</evidence>
<dbReference type="RefSeq" id="WP_078785715.1">
    <property type="nucleotide sequence ID" value="NZ_FMTO01000002.1"/>
</dbReference>
<reference evidence="5 6" key="1">
    <citation type="submission" date="2017-02" db="EMBL/GenBank/DDBJ databases">
        <authorList>
            <person name="Peterson S.W."/>
        </authorList>
    </citation>
    <scope>NUCLEOTIDE SEQUENCE [LARGE SCALE GENOMIC DNA]</scope>
    <source>
        <strain evidence="5 6">ATCC 17233</strain>
    </source>
</reference>
<dbReference type="GO" id="GO:0008897">
    <property type="term" value="F:holo-[acyl-carrier-protein] synthase activity"/>
    <property type="evidence" value="ECO:0007669"/>
    <property type="project" value="InterPro"/>
</dbReference>
<dbReference type="InterPro" id="IPR037143">
    <property type="entry name" value="4-PPantetheinyl_Trfase_dom_sf"/>
</dbReference>
<dbReference type="Pfam" id="PF22624">
    <property type="entry name" value="AASDHPPT_N"/>
    <property type="match status" value="1"/>
</dbReference>
<dbReference type="InterPro" id="IPR008278">
    <property type="entry name" value="4-PPantetheinyl_Trfase_dom"/>
</dbReference>
<comment type="similarity">
    <text evidence="1">Belongs to the P-Pant transferase superfamily. Gsp/Sfp/HetI/AcpT family.</text>
</comment>
<dbReference type="AlphaFoldDB" id="A0A1T4JXP3"/>
<keyword evidence="6" id="KW-1185">Reference proteome</keyword>
<proteinExistence type="inferred from homology"/>
<dbReference type="Proteomes" id="UP000189857">
    <property type="component" value="Unassembled WGS sequence"/>
</dbReference>
<dbReference type="GO" id="GO:0019878">
    <property type="term" value="P:lysine biosynthetic process via aminoadipic acid"/>
    <property type="evidence" value="ECO:0007669"/>
    <property type="project" value="TreeGrafter"/>
</dbReference>
<dbReference type="InterPro" id="IPR055066">
    <property type="entry name" value="AASDHPPT_N"/>
</dbReference>
<evidence type="ECO:0000256" key="2">
    <source>
        <dbReference type="ARBA" id="ARBA00022679"/>
    </source>
</evidence>
<name>A0A1T4JXP3_9FIRM</name>
<dbReference type="SUPFAM" id="SSF56214">
    <property type="entry name" value="4'-phosphopantetheinyl transferase"/>
    <property type="match status" value="2"/>
</dbReference>
<feature type="domain" description="4'-phosphopantetheinyl transferase" evidence="3">
    <location>
        <begin position="116"/>
        <end position="193"/>
    </location>
</feature>
<dbReference type="PANTHER" id="PTHR12215">
    <property type="entry name" value="PHOSPHOPANTETHEINE TRANSFERASE"/>
    <property type="match status" value="1"/>
</dbReference>
<gene>
    <name evidence="5" type="ORF">SAMN02745110_00016</name>
</gene>
<dbReference type="EMBL" id="FUXA01000003">
    <property type="protein sequence ID" value="SJZ34986.1"/>
    <property type="molecule type" value="Genomic_DNA"/>
</dbReference>
<dbReference type="InterPro" id="IPR050559">
    <property type="entry name" value="P-Pant_transferase_sf"/>
</dbReference>
<dbReference type="OrthoDB" id="9808281at2"/>
<keyword evidence="2 5" id="KW-0808">Transferase</keyword>
<organism evidence="5 6">
    <name type="scientific">Eubacterium ruminantium</name>
    <dbReference type="NCBI Taxonomy" id="42322"/>
    <lineage>
        <taxon>Bacteria</taxon>
        <taxon>Bacillati</taxon>
        <taxon>Bacillota</taxon>
        <taxon>Clostridia</taxon>
        <taxon>Eubacteriales</taxon>
        <taxon>Eubacteriaceae</taxon>
        <taxon>Eubacterium</taxon>
    </lineage>
</organism>
<evidence type="ECO:0000256" key="1">
    <source>
        <dbReference type="ARBA" id="ARBA00010990"/>
    </source>
</evidence>
<protein>
    <submittedName>
        <fullName evidence="5">4'-phosphopantetheinyl transferase</fullName>
    </submittedName>
</protein>
<feature type="domain" description="4'-phosphopantetheinyl transferase N-terminal" evidence="4">
    <location>
        <begin position="19"/>
        <end position="107"/>
    </location>
</feature>
<evidence type="ECO:0000259" key="3">
    <source>
        <dbReference type="Pfam" id="PF01648"/>
    </source>
</evidence>